<evidence type="ECO:0000313" key="1">
    <source>
        <dbReference type="EMBL" id="GIY99145.1"/>
    </source>
</evidence>
<organism evidence="1 2">
    <name type="scientific">Caerostris extrusa</name>
    <name type="common">Bark spider</name>
    <name type="synonym">Caerostris bankana</name>
    <dbReference type="NCBI Taxonomy" id="172846"/>
    <lineage>
        <taxon>Eukaryota</taxon>
        <taxon>Metazoa</taxon>
        <taxon>Ecdysozoa</taxon>
        <taxon>Arthropoda</taxon>
        <taxon>Chelicerata</taxon>
        <taxon>Arachnida</taxon>
        <taxon>Araneae</taxon>
        <taxon>Araneomorphae</taxon>
        <taxon>Entelegynae</taxon>
        <taxon>Araneoidea</taxon>
        <taxon>Araneidae</taxon>
        <taxon>Caerostris</taxon>
    </lineage>
</organism>
<proteinExistence type="predicted"/>
<sequence>MPLRTFQQGIKQVVRLIDANTCYILVGHRTRLQYSCWNIHPYRVLKEAVTSQILLGKEKEPALSYGTEAEEEASLLTSEGVRSRFQLKLSPLLERSFSGLSWARYLILPESYWILQKTPAQNPELIRRPPDFCSLFGPTPPVPLEEEGEGNVVKCKLHSCSGESTPGPKSGWYTNGDRLADGETVYPSATVKT</sequence>
<accession>A0AAV4XVF1</accession>
<keyword evidence="2" id="KW-1185">Reference proteome</keyword>
<dbReference type="Proteomes" id="UP001054945">
    <property type="component" value="Unassembled WGS sequence"/>
</dbReference>
<reference evidence="1 2" key="1">
    <citation type="submission" date="2021-06" db="EMBL/GenBank/DDBJ databases">
        <title>Caerostris extrusa draft genome.</title>
        <authorList>
            <person name="Kono N."/>
            <person name="Arakawa K."/>
        </authorList>
    </citation>
    <scope>NUCLEOTIDE SEQUENCE [LARGE SCALE GENOMIC DNA]</scope>
</reference>
<name>A0AAV4XVF1_CAEEX</name>
<evidence type="ECO:0000313" key="2">
    <source>
        <dbReference type="Proteomes" id="UP001054945"/>
    </source>
</evidence>
<comment type="caution">
    <text evidence="1">The sequence shown here is derived from an EMBL/GenBank/DDBJ whole genome shotgun (WGS) entry which is preliminary data.</text>
</comment>
<dbReference type="EMBL" id="BPLR01018387">
    <property type="protein sequence ID" value="GIY99145.1"/>
    <property type="molecule type" value="Genomic_DNA"/>
</dbReference>
<dbReference type="AlphaFoldDB" id="A0AAV4XVF1"/>
<gene>
    <name evidence="1" type="ORF">CEXT_29541</name>
</gene>
<protein>
    <submittedName>
        <fullName evidence="1">Uncharacterized protein</fullName>
    </submittedName>
</protein>